<keyword evidence="7" id="KW-1185">Reference proteome</keyword>
<evidence type="ECO:0000256" key="1">
    <source>
        <dbReference type="ARBA" id="ARBA00011245"/>
    </source>
</evidence>
<dbReference type="InterPro" id="IPR004564">
    <property type="entry name" value="OM_lipoprot_carrier_LolA-like"/>
</dbReference>
<accession>A0ABM6M238</accession>
<protein>
    <recommendedName>
        <fullName evidence="8">Outer membrane lipoprotein carrier protein LolA</fullName>
    </recommendedName>
</protein>
<evidence type="ECO:0000256" key="3">
    <source>
        <dbReference type="ARBA" id="ARBA00022729"/>
    </source>
</evidence>
<keyword evidence="3 5" id="KW-0732">Signal</keyword>
<dbReference type="Pfam" id="PF19574">
    <property type="entry name" value="LolA_3"/>
    <property type="match status" value="1"/>
</dbReference>
<dbReference type="PANTHER" id="PTHR35869">
    <property type="entry name" value="OUTER-MEMBRANE LIPOPROTEIN CARRIER PROTEIN"/>
    <property type="match status" value="1"/>
</dbReference>
<dbReference type="PANTHER" id="PTHR35869:SF1">
    <property type="entry name" value="OUTER-MEMBRANE LIPOPROTEIN CARRIER PROTEIN"/>
    <property type="match status" value="1"/>
</dbReference>
<feature type="chain" id="PRO_5047479233" description="Outer membrane lipoprotein carrier protein LolA" evidence="5">
    <location>
        <begin position="21"/>
        <end position="195"/>
    </location>
</feature>
<evidence type="ECO:0000313" key="7">
    <source>
        <dbReference type="Proteomes" id="UP000249910"/>
    </source>
</evidence>
<proteinExistence type="predicted"/>
<comment type="subunit">
    <text evidence="1">Monomer.</text>
</comment>
<dbReference type="SUPFAM" id="SSF89392">
    <property type="entry name" value="Prokaryotic lipoproteins and lipoprotein localization factors"/>
    <property type="match status" value="1"/>
</dbReference>
<feature type="signal peptide" evidence="5">
    <location>
        <begin position="1"/>
        <end position="20"/>
    </location>
</feature>
<name>A0ABM6M238_9GAMM</name>
<keyword evidence="2" id="KW-0813">Transport</keyword>
<dbReference type="Gene3D" id="2.50.20.10">
    <property type="entry name" value="Lipoprotein localisation LolA/LolB/LppX"/>
    <property type="match status" value="1"/>
</dbReference>
<dbReference type="InterPro" id="IPR029046">
    <property type="entry name" value="LolA/LolB/LppX"/>
</dbReference>
<gene>
    <name evidence="6" type="ORF">CDV26_11355</name>
</gene>
<evidence type="ECO:0000313" key="6">
    <source>
        <dbReference type="EMBL" id="ASG68893.1"/>
    </source>
</evidence>
<evidence type="ECO:0000256" key="4">
    <source>
        <dbReference type="ARBA" id="ARBA00022927"/>
    </source>
</evidence>
<dbReference type="EMBL" id="CP022132">
    <property type="protein sequence ID" value="ASG68893.1"/>
    <property type="molecule type" value="Genomic_DNA"/>
</dbReference>
<keyword evidence="4" id="KW-0653">Protein transport</keyword>
<dbReference type="Proteomes" id="UP000249910">
    <property type="component" value="Chromosome"/>
</dbReference>
<evidence type="ECO:0000256" key="5">
    <source>
        <dbReference type="SAM" id="SignalP"/>
    </source>
</evidence>
<dbReference type="CDD" id="cd16325">
    <property type="entry name" value="LolA"/>
    <property type="match status" value="1"/>
</dbReference>
<evidence type="ECO:0008006" key="8">
    <source>
        <dbReference type="Google" id="ProtNLM"/>
    </source>
</evidence>
<sequence length="195" mass="22125">MKKITLFILSIFITIVSLYAAPASQNQDFISVEKQLTSNSNISGKFIQTRQISGLDNDLKSSGTFQLKGKNSLIWIQQKPIKIELKLSKNKLSQTIMDNPQNILTQEKQPVVFTFTNIFMSMLKGDASSINEYFNMKFKGNTDKWTIVLSPKSTPINKAIKKIILKGGKYITHIEVNDTQNNIIKIQLLNIKKNK</sequence>
<reference evidence="6 7" key="1">
    <citation type="submission" date="2017-06" db="EMBL/GenBank/DDBJ databases">
        <title>Complete genome of Francisella halioticida.</title>
        <authorList>
            <person name="Sjodin A."/>
        </authorList>
    </citation>
    <scope>NUCLEOTIDE SEQUENCE [LARGE SCALE GENOMIC DNA]</scope>
    <source>
        <strain evidence="6 7">DSM 23729</strain>
    </source>
</reference>
<evidence type="ECO:0000256" key="2">
    <source>
        <dbReference type="ARBA" id="ARBA00022448"/>
    </source>
</evidence>
<organism evidence="6 7">
    <name type="scientific">Francisella halioticida</name>
    <dbReference type="NCBI Taxonomy" id="549298"/>
    <lineage>
        <taxon>Bacteria</taxon>
        <taxon>Pseudomonadati</taxon>
        <taxon>Pseudomonadota</taxon>
        <taxon>Gammaproteobacteria</taxon>
        <taxon>Thiotrichales</taxon>
        <taxon>Francisellaceae</taxon>
        <taxon>Francisella</taxon>
    </lineage>
</organism>
<dbReference type="RefSeq" id="WP_088773352.1">
    <property type="nucleotide sequence ID" value="NZ_AP023082.1"/>
</dbReference>